<dbReference type="Gene3D" id="3.40.50.1820">
    <property type="entry name" value="alpha/beta hydrolase"/>
    <property type="match status" value="1"/>
</dbReference>
<reference evidence="1" key="3">
    <citation type="submission" date="2020-02" db="EMBL/GenBank/DDBJ databases">
        <authorList>
            <person name="Sarangi A.N."/>
            <person name="Ghosh S."/>
            <person name="Mukherjee M."/>
            <person name="Tripathy S."/>
        </authorList>
    </citation>
    <scope>NUCLEOTIDE SEQUENCE</scope>
    <source>
        <strain evidence="1">BDU141951</strain>
    </source>
</reference>
<accession>A0A0C1YJH5</accession>
<dbReference type="AlphaFoldDB" id="A0A0C1YJH5"/>
<proteinExistence type="predicted"/>
<comment type="caution">
    <text evidence="1">The sequence shown here is derived from an EMBL/GenBank/DDBJ whole genome shotgun (WGS) entry which is preliminary data.</text>
</comment>
<name>A0A0C1YJH5_9CYAN</name>
<organism evidence="1">
    <name type="scientific">Lyngbya confervoides BDU141951</name>
    <dbReference type="NCBI Taxonomy" id="1574623"/>
    <lineage>
        <taxon>Bacteria</taxon>
        <taxon>Bacillati</taxon>
        <taxon>Cyanobacteriota</taxon>
        <taxon>Cyanophyceae</taxon>
        <taxon>Oscillatoriophycideae</taxon>
        <taxon>Oscillatoriales</taxon>
        <taxon>Microcoleaceae</taxon>
        <taxon>Lyngbya</taxon>
    </lineage>
</organism>
<dbReference type="PANTHER" id="PTHR37946">
    <property type="entry name" value="SLL1969 PROTEIN"/>
    <property type="match status" value="1"/>
</dbReference>
<dbReference type="SUPFAM" id="SSF53474">
    <property type="entry name" value="alpha/beta-Hydrolases"/>
    <property type="match status" value="1"/>
</dbReference>
<dbReference type="PANTHER" id="PTHR37946:SF1">
    <property type="entry name" value="SLL1969 PROTEIN"/>
    <property type="match status" value="1"/>
</dbReference>
<reference evidence="1" key="1">
    <citation type="submission" date="2014-11" db="EMBL/GenBank/DDBJ databases">
        <authorList>
            <person name="Malar M.C."/>
            <person name="Sen D."/>
            <person name="Tripathy S."/>
        </authorList>
    </citation>
    <scope>NUCLEOTIDE SEQUENCE</scope>
    <source>
        <strain evidence="1">BDU141951</strain>
    </source>
</reference>
<dbReference type="InterPro" id="IPR029058">
    <property type="entry name" value="AB_hydrolase_fold"/>
</dbReference>
<sequence>MQVLLVHGLSRTPASLLPLAWRLQTSGWQTHAFGYAAIFETFDQIVERLRHQLHDLSQQGPYSVVAHSLGGLLLRAALESQLLRSPAHVVMLGPPNQRPRLAPMAWQLPPFQWFTGQCGFNLTRLDFFHQLPLLRSPYTIIAGVGGPTGLLSPFGTEANDGIVAISETRMSDRDHPLEFPVEHTFMMNDTAVQSAIVTAIQNAV</sequence>
<dbReference type="EMBL" id="JTHE02000003">
    <property type="protein sequence ID" value="NEV69403.1"/>
    <property type="molecule type" value="Genomic_DNA"/>
</dbReference>
<dbReference type="GO" id="GO:0016787">
    <property type="term" value="F:hydrolase activity"/>
    <property type="evidence" value="ECO:0007669"/>
    <property type="project" value="UniProtKB-KW"/>
</dbReference>
<protein>
    <submittedName>
        <fullName evidence="1">Alpha/beta hydrolase</fullName>
    </submittedName>
</protein>
<keyword evidence="1" id="KW-0378">Hydrolase</keyword>
<gene>
    <name evidence="1" type="ORF">QQ91_020100</name>
</gene>
<evidence type="ECO:0000313" key="1">
    <source>
        <dbReference type="EMBL" id="NEV69403.1"/>
    </source>
</evidence>
<reference evidence="1" key="2">
    <citation type="journal article" date="2015" name="Genome Announc.">
        <title>Draft Genome Sequence of Filamentous Marine Cyanobacterium Lyngbya confervoides Strain BDU141951.</title>
        <authorList>
            <person name="Chandrababunaidu M.M."/>
            <person name="Sen D."/>
            <person name="Tripathy S."/>
        </authorList>
    </citation>
    <scope>NUCLEOTIDE SEQUENCE</scope>
    <source>
        <strain evidence="1">BDU141951</strain>
    </source>
</reference>